<dbReference type="EMBL" id="MU250532">
    <property type="protein sequence ID" value="KAG7447090.1"/>
    <property type="molecule type" value="Genomic_DNA"/>
</dbReference>
<dbReference type="RefSeq" id="XP_043040590.1">
    <property type="nucleotide sequence ID" value="XM_043181578.1"/>
</dbReference>
<dbReference type="InterPro" id="IPR001810">
    <property type="entry name" value="F-box_dom"/>
</dbReference>
<evidence type="ECO:0000313" key="3">
    <source>
        <dbReference type="Proteomes" id="UP000812287"/>
    </source>
</evidence>
<dbReference type="SUPFAM" id="SSF52047">
    <property type="entry name" value="RNI-like"/>
    <property type="match status" value="1"/>
</dbReference>
<sequence>MQETTLLNPGQLPEDIIVSVFHELQISSDAETLSSCAVVCRSWSRIAQDALFARFDIILEPAYVPVYKFLSFLPVPGGTRTIENFIDFVSANPRISHLARNLRFRIPAKTSLLDVNTNVGPIFSVLRHLHKLRSLSIDAKCFCGIAPDAILSRCYTMTKLSLRDVVFPHVGKLMELICCLPMLEDLTLIGSGPAAVFEESIDIPWALQTVRPPLRRLVIHMGHTVITSLINDSLLCINGLRHLDILFVDGLKSMSSGWSPS</sequence>
<keyword evidence="3" id="KW-1185">Reference proteome</keyword>
<organism evidence="2 3">
    <name type="scientific">Guyanagaster necrorhizus</name>
    <dbReference type="NCBI Taxonomy" id="856835"/>
    <lineage>
        <taxon>Eukaryota</taxon>
        <taxon>Fungi</taxon>
        <taxon>Dikarya</taxon>
        <taxon>Basidiomycota</taxon>
        <taxon>Agaricomycotina</taxon>
        <taxon>Agaricomycetes</taxon>
        <taxon>Agaricomycetidae</taxon>
        <taxon>Agaricales</taxon>
        <taxon>Marasmiineae</taxon>
        <taxon>Physalacriaceae</taxon>
        <taxon>Guyanagaster</taxon>
    </lineage>
</organism>
<dbReference type="AlphaFoldDB" id="A0A9P7VV93"/>
<reference evidence="2" key="1">
    <citation type="submission" date="2020-11" db="EMBL/GenBank/DDBJ databases">
        <title>Adaptations for nitrogen fixation in a non-lichenized fungal sporocarp promotes dispersal by wood-feeding termites.</title>
        <authorList>
            <consortium name="DOE Joint Genome Institute"/>
            <person name="Koch R.A."/>
            <person name="Yoon G."/>
            <person name="Arayal U."/>
            <person name="Lail K."/>
            <person name="Amirebrahimi M."/>
            <person name="Labutti K."/>
            <person name="Lipzen A."/>
            <person name="Riley R."/>
            <person name="Barry K."/>
            <person name="Henrissat B."/>
            <person name="Grigoriev I.V."/>
            <person name="Herr J.R."/>
            <person name="Aime M.C."/>
        </authorList>
    </citation>
    <scope>NUCLEOTIDE SEQUENCE</scope>
    <source>
        <strain evidence="2">MCA 3950</strain>
    </source>
</reference>
<dbReference type="Proteomes" id="UP000812287">
    <property type="component" value="Unassembled WGS sequence"/>
</dbReference>
<dbReference type="GeneID" id="66103874"/>
<feature type="domain" description="F-box" evidence="1">
    <location>
        <begin position="11"/>
        <end position="56"/>
    </location>
</feature>
<dbReference type="Pfam" id="PF12937">
    <property type="entry name" value="F-box-like"/>
    <property type="match status" value="1"/>
</dbReference>
<evidence type="ECO:0000313" key="2">
    <source>
        <dbReference type="EMBL" id="KAG7447090.1"/>
    </source>
</evidence>
<comment type="caution">
    <text evidence="2">The sequence shown here is derived from an EMBL/GenBank/DDBJ whole genome shotgun (WGS) entry which is preliminary data.</text>
</comment>
<accession>A0A9P7VV93</accession>
<dbReference type="OrthoDB" id="2915574at2759"/>
<protein>
    <recommendedName>
        <fullName evidence="1">F-box domain-containing protein</fullName>
    </recommendedName>
</protein>
<dbReference type="InterPro" id="IPR036047">
    <property type="entry name" value="F-box-like_dom_sf"/>
</dbReference>
<gene>
    <name evidence="2" type="ORF">BT62DRAFT_60682</name>
</gene>
<dbReference type="InterPro" id="IPR032675">
    <property type="entry name" value="LRR_dom_sf"/>
</dbReference>
<name>A0A9P7VV93_9AGAR</name>
<evidence type="ECO:0000259" key="1">
    <source>
        <dbReference type="Pfam" id="PF12937"/>
    </source>
</evidence>
<dbReference type="Gene3D" id="3.80.10.10">
    <property type="entry name" value="Ribonuclease Inhibitor"/>
    <property type="match status" value="1"/>
</dbReference>
<dbReference type="SUPFAM" id="SSF81383">
    <property type="entry name" value="F-box domain"/>
    <property type="match status" value="1"/>
</dbReference>
<proteinExistence type="predicted"/>